<feature type="region of interest" description="Disordered" evidence="1">
    <location>
        <begin position="1"/>
        <end position="44"/>
    </location>
</feature>
<name>A0ABR3BZ09_9TREE</name>
<gene>
    <name evidence="3" type="ORF">I308_100998</name>
</gene>
<feature type="compositionally biased region" description="Basic residues" evidence="1">
    <location>
        <begin position="33"/>
        <end position="44"/>
    </location>
</feature>
<proteinExistence type="predicted"/>
<feature type="compositionally biased region" description="Polar residues" evidence="1">
    <location>
        <begin position="1"/>
        <end position="11"/>
    </location>
</feature>
<dbReference type="EMBL" id="ATAM02000002">
    <property type="protein sequence ID" value="KAL0253623.1"/>
    <property type="molecule type" value="Genomic_DNA"/>
</dbReference>
<feature type="compositionally biased region" description="Low complexity" evidence="1">
    <location>
        <begin position="155"/>
        <end position="180"/>
    </location>
</feature>
<feature type="region of interest" description="Disordered" evidence="1">
    <location>
        <begin position="277"/>
        <end position="300"/>
    </location>
</feature>
<reference evidence="3" key="1">
    <citation type="submission" date="2015-01" db="EMBL/GenBank/DDBJ databases">
        <authorList>
            <consortium name="The Broad Institute Genomics Platform"/>
            <person name="Cuomo C."/>
            <person name="Litvintseva A."/>
            <person name="Chen Y."/>
            <person name="Heitman J."/>
            <person name="Sun S."/>
            <person name="Springer D."/>
            <person name="Dromer F."/>
            <person name="Young S."/>
            <person name="Zeng Q."/>
            <person name="Gargeya S."/>
            <person name="Abouelleil A."/>
            <person name="Alvarado L."/>
            <person name="Chapman S.B."/>
            <person name="Gainer-Dewar J."/>
            <person name="Goldberg J."/>
            <person name="Griggs A."/>
            <person name="Gujja S."/>
            <person name="Hansen M."/>
            <person name="Howarth C."/>
            <person name="Imamovic A."/>
            <person name="Larimer J."/>
            <person name="Murphy C."/>
            <person name="Naylor J."/>
            <person name="Pearson M."/>
            <person name="Priest M."/>
            <person name="Roberts A."/>
            <person name="Saif S."/>
            <person name="Shea T."/>
            <person name="Sykes S."/>
            <person name="Wortman J."/>
            <person name="Nusbaum C."/>
            <person name="Birren B."/>
        </authorList>
    </citation>
    <scope>NUCLEOTIDE SEQUENCE</scope>
    <source>
        <strain evidence="3">IND107</strain>
    </source>
</reference>
<dbReference type="RefSeq" id="XP_066615844.1">
    <property type="nucleotide sequence ID" value="XM_066755558.1"/>
</dbReference>
<keyword evidence="4" id="KW-1185">Reference proteome</keyword>
<accession>A0ABR3BZ09</accession>
<dbReference type="GeneID" id="91987856"/>
<sequence length="332" mass="36025">MSPRTSISSKILATGAKNNDENTAMDEYDGRTRNARAQKRHREKQKARVKALEESVQLLTAQLEDARRQLGQLPFSGISHLPLSAHSSELSQLQAENRYLREENADQRRQLYALRVAYGGPSDASTTADLGASPPLRQGTSHSNRPRPLTNPIFSATNNDGASSASASSSVQSSTVDQYSKTPGEDSHRRAMSSSVRPLSAPSASPYLSSSAAFGDLRSHSLSHSGNVSAAQPAGSADHTPVSMTQIESRYPVRYESYPYPQNPPLHGLPRPQTVFGVEPPDFSRGSQRNEGIWGQEQSSPPFVGTALSYSSVNFQNSPGMQTADSWRQAQQ</sequence>
<reference evidence="3" key="2">
    <citation type="submission" date="2024-01" db="EMBL/GenBank/DDBJ databases">
        <title>Comparative genomics of Cryptococcus and Kwoniella reveals pathogenesis evolution and contrasting modes of karyotype evolution via chromosome fusion or intercentromeric recombination.</title>
        <authorList>
            <person name="Coelho M.A."/>
            <person name="David-Palma M."/>
            <person name="Shea T."/>
            <person name="Bowers K."/>
            <person name="Mcginley-Smith S."/>
            <person name="Mohammad A.W."/>
            <person name="Gnirke A."/>
            <person name="Yurkov A.M."/>
            <person name="Nowrousian M."/>
            <person name="Sun S."/>
            <person name="Cuomo C.A."/>
            <person name="Heitman J."/>
        </authorList>
    </citation>
    <scope>NUCLEOTIDE SEQUENCE</scope>
    <source>
        <strain evidence="3">IND107</strain>
    </source>
</reference>
<evidence type="ECO:0000256" key="1">
    <source>
        <dbReference type="SAM" id="MobiDB-lite"/>
    </source>
</evidence>
<protein>
    <recommendedName>
        <fullName evidence="2">BZIP domain-containing protein</fullName>
    </recommendedName>
</protein>
<evidence type="ECO:0000313" key="3">
    <source>
        <dbReference type="EMBL" id="KAL0253623.1"/>
    </source>
</evidence>
<feature type="compositionally biased region" description="Low complexity" evidence="1">
    <location>
        <begin position="198"/>
        <end position="207"/>
    </location>
</feature>
<dbReference type="CDD" id="cd14688">
    <property type="entry name" value="bZIP_YAP"/>
    <property type="match status" value="1"/>
</dbReference>
<dbReference type="Proteomes" id="UP000054399">
    <property type="component" value="Unassembled WGS sequence"/>
</dbReference>
<feature type="region of interest" description="Disordered" evidence="1">
    <location>
        <begin position="122"/>
        <end position="207"/>
    </location>
</feature>
<evidence type="ECO:0000259" key="2">
    <source>
        <dbReference type="PROSITE" id="PS00036"/>
    </source>
</evidence>
<feature type="region of interest" description="Disordered" evidence="1">
    <location>
        <begin position="222"/>
        <end position="243"/>
    </location>
</feature>
<organism evidence="3 4">
    <name type="scientific">Cryptococcus tetragattii IND107</name>
    <dbReference type="NCBI Taxonomy" id="1296105"/>
    <lineage>
        <taxon>Eukaryota</taxon>
        <taxon>Fungi</taxon>
        <taxon>Dikarya</taxon>
        <taxon>Basidiomycota</taxon>
        <taxon>Agaricomycotina</taxon>
        <taxon>Tremellomycetes</taxon>
        <taxon>Tremellales</taxon>
        <taxon>Cryptococcaceae</taxon>
        <taxon>Cryptococcus</taxon>
        <taxon>Cryptococcus gattii species complex</taxon>
    </lineage>
</organism>
<feature type="domain" description="BZIP" evidence="2">
    <location>
        <begin position="31"/>
        <end position="44"/>
    </location>
</feature>
<dbReference type="PROSITE" id="PS00036">
    <property type="entry name" value="BZIP_BASIC"/>
    <property type="match status" value="1"/>
</dbReference>
<dbReference type="InterPro" id="IPR004827">
    <property type="entry name" value="bZIP"/>
</dbReference>
<evidence type="ECO:0000313" key="4">
    <source>
        <dbReference type="Proteomes" id="UP000054399"/>
    </source>
</evidence>
<feature type="compositionally biased region" description="Polar residues" evidence="1">
    <location>
        <begin position="285"/>
        <end position="300"/>
    </location>
</feature>
<comment type="caution">
    <text evidence="3">The sequence shown here is derived from an EMBL/GenBank/DDBJ whole genome shotgun (WGS) entry which is preliminary data.</text>
</comment>